<comment type="caution">
    <text evidence="23">The sequence shown here is derived from an EMBL/GenBank/DDBJ whole genome shotgun (WGS) entry which is preliminary data.</text>
</comment>
<dbReference type="InterPro" id="IPR000700">
    <property type="entry name" value="PAS-assoc_C"/>
</dbReference>
<dbReference type="PANTHER" id="PTHR43047:SF64">
    <property type="entry name" value="HISTIDINE KINASE CONTAINING CHEY-HOMOLOGOUS RECEIVER DOMAIN AND PAS DOMAIN-RELATED"/>
    <property type="match status" value="1"/>
</dbReference>
<dbReference type="EC" id="2.7.13.3" evidence="3"/>
<dbReference type="InterPro" id="IPR001789">
    <property type="entry name" value="Sig_transdc_resp-reg_receiver"/>
</dbReference>
<dbReference type="Pfam" id="PF13426">
    <property type="entry name" value="PAS_9"/>
    <property type="match status" value="1"/>
</dbReference>
<dbReference type="InterPro" id="IPR036641">
    <property type="entry name" value="HPT_dom_sf"/>
</dbReference>
<evidence type="ECO:0000259" key="21">
    <source>
        <dbReference type="PROSITE" id="PS50113"/>
    </source>
</evidence>
<dbReference type="PANTHER" id="PTHR43047">
    <property type="entry name" value="TWO-COMPONENT HISTIDINE PROTEIN KINASE"/>
    <property type="match status" value="1"/>
</dbReference>
<dbReference type="GO" id="GO:0000155">
    <property type="term" value="F:phosphorelay sensor kinase activity"/>
    <property type="evidence" value="ECO:0007669"/>
    <property type="project" value="InterPro"/>
</dbReference>
<sequence length="882" mass="96679">MAATFPSAEQSSGSCIAGRTIYERRLADEQLHFAAQMIDLAGSAMVTTDMNGLVTQFNPAAERLLDFSAEEMIGQQTPLRFHLEHEIAARADELSAQLGEEIHPGFRSFSEPLLHDGEETREWTLQRADGEQIPVLLSTTLLRTSDGKPQGVLGNITDVSPLRQATEALRQERDRAQRYLDSASSIILSLDTQGRVTLANRYTCELLGRTEQDLLGQDWFDLCLAAEDRPKLRDVFAQLLEGSLRAEDYLENSLVSSDGSTHLIAWRSSLLHDAAGRVVGVLAAGNDITERHRMESARMQALVEAERLAALKNAFIANMSHEIRTPLNGILGLAQIGRRDYDTQETGQLFRHIQTAGQHLMILLNDILDFSKLGAGKLSIQAQPFCLADCLAELESLLRPQANAKGLRLSILPDADLPAWVLGDAMRLRQILLNLLGNAIKFTQTGEVRLRLLSAGEERQFQITDTGIGMNEEQIARIFQPFEQADVGTTRSYGGTGLGLSISLALAKMMGGSLSVDSEPNIGSCFELRLPLPAAEPSRSPRLDDSSRVDTQSLAGMHILAVDDVALNLMVLEDLLSHEGAQITTARDGQEALTRLEEIGADAVNLVLMDVQMPVMDGYEATRRIRAGWPDLPVIGLTAHAMAEERERCLNAGMVAHLTKPIDLEALLAAIDQRRDQLRQKRPFRSAPAGLSDADTDAEVKTEAEADESESIFTVSTKKTPDRTQGSFSTQALAPSPERATAAIAVGATSRVDAKLTQESPVDWDLLQQRFEQSPGFVQRLIETALSSQRDTPDRLRHFAAEGDLDECFRIAHMLKGFAAHLSAEPLRKQADRLCEQARAGDQTAFENAEELARSLEQLLQALAAQAQEDLEAADTESWHAG</sequence>
<dbReference type="Gene3D" id="1.20.120.160">
    <property type="entry name" value="HPT domain"/>
    <property type="match status" value="1"/>
</dbReference>
<feature type="modified residue" description="4-aspartylphosphate" evidence="15">
    <location>
        <position position="610"/>
    </location>
</feature>
<dbReference type="GO" id="GO:0005886">
    <property type="term" value="C:plasma membrane"/>
    <property type="evidence" value="ECO:0007669"/>
    <property type="project" value="UniProtKB-SubCell"/>
</dbReference>
<dbReference type="SUPFAM" id="SSF55785">
    <property type="entry name" value="PYP-like sensor domain (PAS domain)"/>
    <property type="match status" value="2"/>
</dbReference>
<dbReference type="Pfam" id="PF02518">
    <property type="entry name" value="HATPase_c"/>
    <property type="match status" value="1"/>
</dbReference>
<feature type="modified residue" description="Phosphohistidine" evidence="14">
    <location>
        <position position="813"/>
    </location>
</feature>
<dbReference type="Pfam" id="PF08448">
    <property type="entry name" value="PAS_4"/>
    <property type="match status" value="1"/>
</dbReference>
<dbReference type="Gene3D" id="1.10.287.130">
    <property type="match status" value="1"/>
</dbReference>
<dbReference type="InterPro" id="IPR036890">
    <property type="entry name" value="HATPase_C_sf"/>
</dbReference>
<dbReference type="CDD" id="cd00082">
    <property type="entry name" value="HisKA"/>
    <property type="match status" value="1"/>
</dbReference>
<keyword evidence="4" id="KW-1003">Cell membrane</keyword>
<dbReference type="InterPro" id="IPR005467">
    <property type="entry name" value="His_kinase_dom"/>
</dbReference>
<dbReference type="InterPro" id="IPR013656">
    <property type="entry name" value="PAS_4"/>
</dbReference>
<evidence type="ECO:0000256" key="16">
    <source>
        <dbReference type="SAM" id="Coils"/>
    </source>
</evidence>
<dbReference type="SUPFAM" id="SSF55874">
    <property type="entry name" value="ATPase domain of HSP90 chaperone/DNA topoisomerase II/histidine kinase"/>
    <property type="match status" value="1"/>
</dbReference>
<evidence type="ECO:0000256" key="6">
    <source>
        <dbReference type="ARBA" id="ARBA00022553"/>
    </source>
</evidence>
<dbReference type="NCBIfam" id="TIGR00229">
    <property type="entry name" value="sensory_box"/>
    <property type="match status" value="2"/>
</dbReference>
<evidence type="ECO:0000256" key="17">
    <source>
        <dbReference type="SAM" id="MobiDB-lite"/>
    </source>
</evidence>
<reference evidence="23 24" key="1">
    <citation type="journal article" date="2020" name="Microorganisms">
        <title>Osmotic Adaptation and Compatible Solute Biosynthesis of Phototrophic Bacteria as Revealed from Genome Analyses.</title>
        <authorList>
            <person name="Imhoff J.F."/>
            <person name="Rahn T."/>
            <person name="Kunzel S."/>
            <person name="Keller A."/>
            <person name="Neulinger S.C."/>
        </authorList>
    </citation>
    <scope>NUCLEOTIDE SEQUENCE [LARGE SCALE GENOMIC DNA]</scope>
    <source>
        <strain evidence="23 24">DSM 25653</strain>
    </source>
</reference>
<feature type="domain" description="PAC" evidence="21">
    <location>
        <begin position="248"/>
        <end position="300"/>
    </location>
</feature>
<evidence type="ECO:0000256" key="15">
    <source>
        <dbReference type="PROSITE-ProRule" id="PRU00169"/>
    </source>
</evidence>
<dbReference type="InterPro" id="IPR011006">
    <property type="entry name" value="CheY-like_superfamily"/>
</dbReference>
<dbReference type="SMART" id="SM00387">
    <property type="entry name" value="HATPase_c"/>
    <property type="match status" value="1"/>
</dbReference>
<dbReference type="SMART" id="SM00448">
    <property type="entry name" value="REC"/>
    <property type="match status" value="1"/>
</dbReference>
<evidence type="ECO:0000256" key="14">
    <source>
        <dbReference type="PROSITE-ProRule" id="PRU00110"/>
    </source>
</evidence>
<dbReference type="InterPro" id="IPR036097">
    <property type="entry name" value="HisK_dim/P_sf"/>
</dbReference>
<dbReference type="PRINTS" id="PR00344">
    <property type="entry name" value="BCTRLSENSOR"/>
</dbReference>
<evidence type="ECO:0000256" key="3">
    <source>
        <dbReference type="ARBA" id="ARBA00012438"/>
    </source>
</evidence>
<keyword evidence="10" id="KW-0547">Nucleotide-binding</keyword>
<feature type="domain" description="PAS" evidence="20">
    <location>
        <begin position="30"/>
        <end position="76"/>
    </location>
</feature>
<dbReference type="InterPro" id="IPR008207">
    <property type="entry name" value="Sig_transdc_His_kin_Hpt_dom"/>
</dbReference>
<dbReference type="SMART" id="SM00388">
    <property type="entry name" value="HisKA"/>
    <property type="match status" value="1"/>
</dbReference>
<comment type="subcellular location">
    <subcellularLocation>
        <location evidence="2">Cell inner membrane</location>
        <topology evidence="2">Multi-pass membrane protein</topology>
    </subcellularLocation>
</comment>
<evidence type="ECO:0000256" key="5">
    <source>
        <dbReference type="ARBA" id="ARBA00022519"/>
    </source>
</evidence>
<evidence type="ECO:0000256" key="8">
    <source>
        <dbReference type="ARBA" id="ARBA00022692"/>
    </source>
</evidence>
<keyword evidence="13" id="KW-0472">Membrane</keyword>
<dbReference type="EMBL" id="NRRY01000038">
    <property type="protein sequence ID" value="MBK1620399.1"/>
    <property type="molecule type" value="Genomic_DNA"/>
</dbReference>
<feature type="domain" description="HPt" evidence="22">
    <location>
        <begin position="774"/>
        <end position="874"/>
    </location>
</feature>
<keyword evidence="11" id="KW-1133">Transmembrane helix</keyword>
<dbReference type="Gene3D" id="3.30.565.10">
    <property type="entry name" value="Histidine kinase-like ATPase, C-terminal domain"/>
    <property type="match status" value="1"/>
</dbReference>
<dbReference type="SMART" id="SM00086">
    <property type="entry name" value="PAC"/>
    <property type="match status" value="2"/>
</dbReference>
<evidence type="ECO:0000256" key="9">
    <source>
        <dbReference type="ARBA" id="ARBA00022777"/>
    </source>
</evidence>
<dbReference type="InterPro" id="IPR001610">
    <property type="entry name" value="PAC"/>
</dbReference>
<feature type="domain" description="Histidine kinase" evidence="18">
    <location>
        <begin position="318"/>
        <end position="534"/>
    </location>
</feature>
<dbReference type="Gene3D" id="3.40.50.2300">
    <property type="match status" value="1"/>
</dbReference>
<keyword evidence="10" id="KW-0067">ATP-binding</keyword>
<evidence type="ECO:0000256" key="7">
    <source>
        <dbReference type="ARBA" id="ARBA00022679"/>
    </source>
</evidence>
<evidence type="ECO:0000313" key="24">
    <source>
        <dbReference type="Proteomes" id="UP001138768"/>
    </source>
</evidence>
<evidence type="ECO:0000256" key="11">
    <source>
        <dbReference type="ARBA" id="ARBA00022989"/>
    </source>
</evidence>
<dbReference type="Pfam" id="PF00512">
    <property type="entry name" value="HisKA"/>
    <property type="match status" value="1"/>
</dbReference>
<dbReference type="PROSITE" id="PS50110">
    <property type="entry name" value="RESPONSE_REGULATORY"/>
    <property type="match status" value="1"/>
</dbReference>
<evidence type="ECO:0000259" key="18">
    <source>
        <dbReference type="PROSITE" id="PS50109"/>
    </source>
</evidence>
<dbReference type="PROSITE" id="PS50109">
    <property type="entry name" value="HIS_KIN"/>
    <property type="match status" value="1"/>
</dbReference>
<dbReference type="Proteomes" id="UP001138768">
    <property type="component" value="Unassembled WGS sequence"/>
</dbReference>
<keyword evidence="16" id="KW-0175">Coiled coil</keyword>
<feature type="compositionally biased region" description="Polar residues" evidence="17">
    <location>
        <begin position="711"/>
        <end position="733"/>
    </location>
</feature>
<keyword evidence="9" id="KW-0418">Kinase</keyword>
<evidence type="ECO:0000256" key="4">
    <source>
        <dbReference type="ARBA" id="ARBA00022475"/>
    </source>
</evidence>
<name>A0A9X1B5Q8_9GAMM</name>
<evidence type="ECO:0000256" key="2">
    <source>
        <dbReference type="ARBA" id="ARBA00004429"/>
    </source>
</evidence>
<dbReference type="PROSITE" id="PS50112">
    <property type="entry name" value="PAS"/>
    <property type="match status" value="2"/>
</dbReference>
<evidence type="ECO:0000259" key="19">
    <source>
        <dbReference type="PROSITE" id="PS50110"/>
    </source>
</evidence>
<dbReference type="Gene3D" id="3.30.450.20">
    <property type="entry name" value="PAS domain"/>
    <property type="match status" value="2"/>
</dbReference>
<keyword evidence="7" id="KW-0808">Transferase</keyword>
<dbReference type="PROSITE" id="PS50894">
    <property type="entry name" value="HPT"/>
    <property type="match status" value="1"/>
</dbReference>
<keyword evidence="24" id="KW-1185">Reference proteome</keyword>
<dbReference type="AlphaFoldDB" id="A0A9X1B5Q8"/>
<dbReference type="InterPro" id="IPR003594">
    <property type="entry name" value="HATPase_dom"/>
</dbReference>
<accession>A0A9X1B5Q8</accession>
<dbReference type="CDD" id="cd16922">
    <property type="entry name" value="HATPase_EvgS-ArcB-TorS-like"/>
    <property type="match status" value="1"/>
</dbReference>
<dbReference type="InterPro" id="IPR035965">
    <property type="entry name" value="PAS-like_dom_sf"/>
</dbReference>
<protein>
    <recommendedName>
        <fullName evidence="3">histidine kinase</fullName>
        <ecNumber evidence="3">2.7.13.3</ecNumber>
    </recommendedName>
</protein>
<feature type="domain" description="Response regulatory" evidence="19">
    <location>
        <begin position="558"/>
        <end position="675"/>
    </location>
</feature>
<dbReference type="Pfam" id="PF01627">
    <property type="entry name" value="Hpt"/>
    <property type="match status" value="1"/>
</dbReference>
<dbReference type="FunFam" id="3.30.565.10:FF:000010">
    <property type="entry name" value="Sensor histidine kinase RcsC"/>
    <property type="match status" value="1"/>
</dbReference>
<evidence type="ECO:0000259" key="20">
    <source>
        <dbReference type="PROSITE" id="PS50112"/>
    </source>
</evidence>
<evidence type="ECO:0000256" key="12">
    <source>
        <dbReference type="ARBA" id="ARBA00023012"/>
    </source>
</evidence>
<dbReference type="InterPro" id="IPR003661">
    <property type="entry name" value="HisK_dim/P_dom"/>
</dbReference>
<dbReference type="SMART" id="SM00091">
    <property type="entry name" value="PAS"/>
    <property type="match status" value="2"/>
</dbReference>
<dbReference type="SUPFAM" id="SSF47226">
    <property type="entry name" value="Histidine-containing phosphotransfer domain, HPT domain"/>
    <property type="match status" value="1"/>
</dbReference>
<comment type="catalytic activity">
    <reaction evidence="1">
        <text>ATP + protein L-histidine = ADP + protein N-phospho-L-histidine.</text>
        <dbReference type="EC" id="2.7.13.3"/>
    </reaction>
</comment>
<dbReference type="SUPFAM" id="SSF47384">
    <property type="entry name" value="Homodimeric domain of signal transducing histidine kinase"/>
    <property type="match status" value="1"/>
</dbReference>
<feature type="region of interest" description="Disordered" evidence="17">
    <location>
        <begin position="679"/>
        <end position="736"/>
    </location>
</feature>
<evidence type="ECO:0000313" key="23">
    <source>
        <dbReference type="EMBL" id="MBK1620399.1"/>
    </source>
</evidence>
<dbReference type="InterPro" id="IPR000014">
    <property type="entry name" value="PAS"/>
</dbReference>
<evidence type="ECO:0000256" key="13">
    <source>
        <dbReference type="ARBA" id="ARBA00023136"/>
    </source>
</evidence>
<keyword evidence="5" id="KW-0997">Cell inner membrane</keyword>
<proteinExistence type="predicted"/>
<gene>
    <name evidence="23" type="ORF">CKO42_18525</name>
</gene>
<dbReference type="Pfam" id="PF00072">
    <property type="entry name" value="Response_reg"/>
    <property type="match status" value="1"/>
</dbReference>
<evidence type="ECO:0000259" key="22">
    <source>
        <dbReference type="PROSITE" id="PS50894"/>
    </source>
</evidence>
<dbReference type="CDD" id="cd17546">
    <property type="entry name" value="REC_hyHK_CKI1_RcsC-like"/>
    <property type="match status" value="1"/>
</dbReference>
<organism evidence="23 24">
    <name type="scientific">Lamprobacter modestohalophilus</name>
    <dbReference type="NCBI Taxonomy" id="1064514"/>
    <lineage>
        <taxon>Bacteria</taxon>
        <taxon>Pseudomonadati</taxon>
        <taxon>Pseudomonadota</taxon>
        <taxon>Gammaproteobacteria</taxon>
        <taxon>Chromatiales</taxon>
        <taxon>Chromatiaceae</taxon>
        <taxon>Lamprobacter</taxon>
    </lineage>
</organism>
<dbReference type="SUPFAM" id="SSF52172">
    <property type="entry name" value="CheY-like"/>
    <property type="match status" value="1"/>
</dbReference>
<feature type="domain" description="PAC" evidence="21">
    <location>
        <begin position="119"/>
        <end position="171"/>
    </location>
</feature>
<keyword evidence="6 15" id="KW-0597">Phosphoprotein</keyword>
<feature type="coiled-coil region" evidence="16">
    <location>
        <begin position="846"/>
        <end position="877"/>
    </location>
</feature>
<dbReference type="InterPro" id="IPR004358">
    <property type="entry name" value="Sig_transdc_His_kin-like_C"/>
</dbReference>
<dbReference type="RefSeq" id="WP_338034948.1">
    <property type="nucleotide sequence ID" value="NZ_NRRY01000038.1"/>
</dbReference>
<feature type="domain" description="PAS" evidence="20">
    <location>
        <begin position="172"/>
        <end position="243"/>
    </location>
</feature>
<dbReference type="CDD" id="cd00130">
    <property type="entry name" value="PAS"/>
    <property type="match status" value="2"/>
</dbReference>
<evidence type="ECO:0000256" key="10">
    <source>
        <dbReference type="ARBA" id="ARBA00022840"/>
    </source>
</evidence>
<keyword evidence="12" id="KW-0902">Two-component regulatory system</keyword>
<dbReference type="PROSITE" id="PS50113">
    <property type="entry name" value="PAC"/>
    <property type="match status" value="2"/>
</dbReference>
<evidence type="ECO:0000256" key="1">
    <source>
        <dbReference type="ARBA" id="ARBA00000085"/>
    </source>
</evidence>
<keyword evidence="8" id="KW-0812">Transmembrane</keyword>